<evidence type="ECO:0000313" key="2">
    <source>
        <dbReference type="Proteomes" id="UP000499080"/>
    </source>
</evidence>
<dbReference type="EMBL" id="BGPR01002487">
    <property type="protein sequence ID" value="GBM74299.1"/>
    <property type="molecule type" value="Genomic_DNA"/>
</dbReference>
<evidence type="ECO:0000313" key="1">
    <source>
        <dbReference type="EMBL" id="GBM74299.1"/>
    </source>
</evidence>
<proteinExistence type="predicted"/>
<keyword evidence="2" id="KW-1185">Reference proteome</keyword>
<name>A0A4Y2IAJ2_ARAVE</name>
<dbReference type="Proteomes" id="UP000499080">
    <property type="component" value="Unassembled WGS sequence"/>
</dbReference>
<comment type="caution">
    <text evidence="1">The sequence shown here is derived from an EMBL/GenBank/DDBJ whole genome shotgun (WGS) entry which is preliminary data.</text>
</comment>
<dbReference type="AlphaFoldDB" id="A0A4Y2IAJ2"/>
<protein>
    <submittedName>
        <fullName evidence="1">Uncharacterized protein</fullName>
    </submittedName>
</protein>
<gene>
    <name evidence="1" type="ORF">AVEN_20305_1</name>
</gene>
<accession>A0A4Y2IAJ2</accession>
<reference evidence="1 2" key="1">
    <citation type="journal article" date="2019" name="Sci. Rep.">
        <title>Orb-weaving spider Araneus ventricosus genome elucidates the spidroin gene catalogue.</title>
        <authorList>
            <person name="Kono N."/>
            <person name="Nakamura H."/>
            <person name="Ohtoshi R."/>
            <person name="Moran D.A.P."/>
            <person name="Shinohara A."/>
            <person name="Yoshida Y."/>
            <person name="Fujiwara M."/>
            <person name="Mori M."/>
            <person name="Tomita M."/>
            <person name="Arakawa K."/>
        </authorList>
    </citation>
    <scope>NUCLEOTIDE SEQUENCE [LARGE SCALE GENOMIC DNA]</scope>
</reference>
<organism evidence="1 2">
    <name type="scientific">Araneus ventricosus</name>
    <name type="common">Orbweaver spider</name>
    <name type="synonym">Epeira ventricosa</name>
    <dbReference type="NCBI Taxonomy" id="182803"/>
    <lineage>
        <taxon>Eukaryota</taxon>
        <taxon>Metazoa</taxon>
        <taxon>Ecdysozoa</taxon>
        <taxon>Arthropoda</taxon>
        <taxon>Chelicerata</taxon>
        <taxon>Arachnida</taxon>
        <taxon>Araneae</taxon>
        <taxon>Araneomorphae</taxon>
        <taxon>Entelegynae</taxon>
        <taxon>Araneoidea</taxon>
        <taxon>Araneidae</taxon>
        <taxon>Araneus</taxon>
    </lineage>
</organism>
<sequence length="94" mass="11236">MATLLWILKKGEERERKKCIPEHTKTNEKPEHRLKLMIHFRYEEKSELRSLPGLGIQEFICTFKELIQALTKKLLIWVTTIGKCNFQLNKLQKK</sequence>